<dbReference type="Proteomes" id="UP000670092">
    <property type="component" value="Unassembled WGS sequence"/>
</dbReference>
<reference evidence="1 2" key="1">
    <citation type="submission" date="2021-01" db="EMBL/GenBank/DDBJ databases">
        <title>Chromosome-level genome assembly of a human fungal pathogen reveals clustering of transcriptionally co-regulated genes.</title>
        <authorList>
            <person name="Voorhies M."/>
            <person name="Cohen S."/>
            <person name="Shea T.P."/>
            <person name="Petrus S."/>
            <person name="Munoz J.F."/>
            <person name="Poplawski S."/>
            <person name="Goldman W.E."/>
            <person name="Michael T."/>
            <person name="Cuomo C.A."/>
            <person name="Sil A."/>
            <person name="Beyhan S."/>
        </authorList>
    </citation>
    <scope>NUCLEOTIDE SEQUENCE [LARGE SCALE GENOMIC DNA]</scope>
    <source>
        <strain evidence="1 2">G184AR</strain>
    </source>
</reference>
<proteinExistence type="predicted"/>
<organism evidence="1 2">
    <name type="scientific">Ajellomyces capsulatus</name>
    <name type="common">Darling's disease fungus</name>
    <name type="synonym">Histoplasma capsulatum</name>
    <dbReference type="NCBI Taxonomy" id="5037"/>
    <lineage>
        <taxon>Eukaryota</taxon>
        <taxon>Fungi</taxon>
        <taxon>Dikarya</taxon>
        <taxon>Ascomycota</taxon>
        <taxon>Pezizomycotina</taxon>
        <taxon>Eurotiomycetes</taxon>
        <taxon>Eurotiomycetidae</taxon>
        <taxon>Onygenales</taxon>
        <taxon>Ajellomycetaceae</taxon>
        <taxon>Histoplasma</taxon>
    </lineage>
</organism>
<evidence type="ECO:0000313" key="2">
    <source>
        <dbReference type="Proteomes" id="UP000670092"/>
    </source>
</evidence>
<dbReference type="VEuPathDB" id="FungiDB:I7I52_00224"/>
<accession>A0A8H7Z1R4</accession>
<dbReference type="EMBL" id="JAEVHI010000001">
    <property type="protein sequence ID" value="KAG5302544.1"/>
    <property type="molecule type" value="Genomic_DNA"/>
</dbReference>
<evidence type="ECO:0000313" key="1">
    <source>
        <dbReference type="EMBL" id="KAG5302544.1"/>
    </source>
</evidence>
<gene>
    <name evidence="1" type="ORF">I7I52_00224</name>
</gene>
<sequence length="79" mass="8982">MVFFGVGTGKVLIPYVQYHKTLCNVKYIRKVAQRDATCCHYSGRSFSAFKPTTRISINLQSHNIINLILERMICDNGIS</sequence>
<dbReference type="AlphaFoldDB" id="A0A8H7Z1R4"/>
<protein>
    <submittedName>
        <fullName evidence="1">Uncharacterized protein</fullName>
    </submittedName>
</protein>
<comment type="caution">
    <text evidence="1">The sequence shown here is derived from an EMBL/GenBank/DDBJ whole genome shotgun (WGS) entry which is preliminary data.</text>
</comment>
<name>A0A8H7Z1R4_AJECA</name>